<dbReference type="GO" id="GO:0022627">
    <property type="term" value="C:cytosolic small ribosomal subunit"/>
    <property type="evidence" value="ECO:0007669"/>
    <property type="project" value="TreeGrafter"/>
</dbReference>
<dbReference type="Gene3D" id="2.40.50.140">
    <property type="entry name" value="Nucleic acid-binding proteins"/>
    <property type="match status" value="6"/>
</dbReference>
<dbReference type="SUPFAM" id="SSF50249">
    <property type="entry name" value="Nucleic acid-binding proteins"/>
    <property type="match status" value="6"/>
</dbReference>
<dbReference type="Pfam" id="PF00575">
    <property type="entry name" value="S1"/>
    <property type="match status" value="5"/>
</dbReference>
<dbReference type="CDD" id="cd05688">
    <property type="entry name" value="S1_RPS1_repeat_ec3"/>
    <property type="match status" value="1"/>
</dbReference>
<dbReference type="InterPro" id="IPR050437">
    <property type="entry name" value="Ribos_protein_bS1-like"/>
</dbReference>
<dbReference type="AlphaFoldDB" id="A0A7C3UUU0"/>
<dbReference type="SMART" id="SM00316">
    <property type="entry name" value="S1"/>
    <property type="match status" value="6"/>
</dbReference>
<keyword evidence="5" id="KW-0687">Ribonucleoprotein</keyword>
<dbReference type="CDD" id="cd04465">
    <property type="entry name" value="S1_RPS1_repeat_ec2_hs2"/>
    <property type="match status" value="1"/>
</dbReference>
<dbReference type="PANTHER" id="PTHR10724:SF7">
    <property type="entry name" value="SMALL RIBOSOMAL SUBUNIT PROTEIN BS1C"/>
    <property type="match status" value="1"/>
</dbReference>
<accession>A0A7C3UUU0</accession>
<evidence type="ECO:0000256" key="6">
    <source>
        <dbReference type="ARBA" id="ARBA00035293"/>
    </source>
</evidence>
<evidence type="ECO:0000313" key="9">
    <source>
        <dbReference type="EMBL" id="HGE99129.1"/>
    </source>
</evidence>
<feature type="domain" description="S1 motif" evidence="8">
    <location>
        <begin position="101"/>
        <end position="168"/>
    </location>
</feature>
<organism evidence="9">
    <name type="scientific">candidate division WOR-3 bacterium</name>
    <dbReference type="NCBI Taxonomy" id="2052148"/>
    <lineage>
        <taxon>Bacteria</taxon>
        <taxon>Bacteria division WOR-3</taxon>
    </lineage>
</organism>
<dbReference type="FunFam" id="2.40.50.140:FF:000011">
    <property type="entry name" value="30S ribosomal protein S1"/>
    <property type="match status" value="1"/>
</dbReference>
<feature type="domain" description="S1 motif" evidence="8">
    <location>
        <begin position="20"/>
        <end position="83"/>
    </location>
</feature>
<comment type="similarity">
    <text evidence="1">Belongs to the bacterial ribosomal protein bS1 family.</text>
</comment>
<dbReference type="EMBL" id="DTMQ01000019">
    <property type="protein sequence ID" value="HGE99129.1"/>
    <property type="molecule type" value="Genomic_DNA"/>
</dbReference>
<dbReference type="InterPro" id="IPR003029">
    <property type="entry name" value="S1_domain"/>
</dbReference>
<keyword evidence="3" id="KW-0694">RNA-binding</keyword>
<feature type="domain" description="S1 motif" evidence="8">
    <location>
        <begin position="189"/>
        <end position="257"/>
    </location>
</feature>
<keyword evidence="2" id="KW-0677">Repeat</keyword>
<dbReference type="PRINTS" id="PR00681">
    <property type="entry name" value="RIBOSOMALS1"/>
</dbReference>
<dbReference type="GO" id="GO:0003729">
    <property type="term" value="F:mRNA binding"/>
    <property type="evidence" value="ECO:0007669"/>
    <property type="project" value="TreeGrafter"/>
</dbReference>
<evidence type="ECO:0000259" key="8">
    <source>
        <dbReference type="PROSITE" id="PS50126"/>
    </source>
</evidence>
<feature type="domain" description="S1 motif" evidence="8">
    <location>
        <begin position="448"/>
        <end position="516"/>
    </location>
</feature>
<gene>
    <name evidence="9" type="ORF">ENX07_03555</name>
</gene>
<feature type="domain" description="S1 motif" evidence="8">
    <location>
        <begin position="274"/>
        <end position="344"/>
    </location>
</feature>
<dbReference type="CDD" id="cd05687">
    <property type="entry name" value="S1_RPS1_repeat_ec1_hs1"/>
    <property type="match status" value="1"/>
</dbReference>
<sequence>MRDEHLKDLYESSFSERKEGEIVKGRILRVLGNSVIVDLGFKSEGILPLEEFADPKEAVEGKEILVFVERLENRQGIPVISKKRADFKLLWDKIEAMNRNGEAVEGVVKRRVAGGFIVEILGMLEAFMPSSQADLRPIPNPEEWIGKEIKAKITEVNLPKLRIVISRKAFLEEEKKKAKEALFSRINLGDVYEATVTSITNFGAFCDLGGFEALLPASEISWERINHPSDVLSVGQKVKVKVIAFDRENEKVSVSLKQLKTHPWARIEEKYPIGSRVKGKVKTLVDYGAFVEIEPGVEGLIHVSEMSWTKVIHHPSQMLKIGDIVEAIVLDIDRENRRISLGLKQTLPDPWSVVGEKYKVGDRVICIPKTFRDYGVYCEIEEGIEGLVRNQDISWTKRITSAKEVLKKGQKVEAVIMEIDKEKRRITLSIKHTKEDPLYLFSKEYKEGSVLKAKVIDIPQAGLVVSLPYGLEGFAPLSQLKERDKKLKEAYQIGQELEFSILKIDFDKRRIVLSERWKKEKPPAEGEIPVRKVKKKFPLEDHLK</sequence>
<evidence type="ECO:0000256" key="5">
    <source>
        <dbReference type="ARBA" id="ARBA00023274"/>
    </source>
</evidence>
<proteinExistence type="inferred from homology"/>
<evidence type="ECO:0000256" key="1">
    <source>
        <dbReference type="ARBA" id="ARBA00006767"/>
    </source>
</evidence>
<dbReference type="PROSITE" id="PS50126">
    <property type="entry name" value="S1"/>
    <property type="match status" value="6"/>
</dbReference>
<comment type="caution">
    <text evidence="9">The sequence shown here is derived from an EMBL/GenBank/DDBJ whole genome shotgun (WGS) entry which is preliminary data.</text>
</comment>
<dbReference type="InterPro" id="IPR012340">
    <property type="entry name" value="NA-bd_OB-fold"/>
</dbReference>
<reference evidence="9" key="1">
    <citation type="journal article" date="2020" name="mSystems">
        <title>Genome- and Community-Level Interaction Insights into Carbon Utilization and Element Cycling Functions of Hydrothermarchaeota in Hydrothermal Sediment.</title>
        <authorList>
            <person name="Zhou Z."/>
            <person name="Liu Y."/>
            <person name="Xu W."/>
            <person name="Pan J."/>
            <person name="Luo Z.H."/>
            <person name="Li M."/>
        </authorList>
    </citation>
    <scope>NUCLEOTIDE SEQUENCE [LARGE SCALE GENOMIC DNA]</scope>
    <source>
        <strain evidence="9">SpSt-906</strain>
    </source>
</reference>
<dbReference type="PANTHER" id="PTHR10724">
    <property type="entry name" value="30S RIBOSOMAL PROTEIN S1"/>
    <property type="match status" value="1"/>
</dbReference>
<name>A0A7C3UUU0_UNCW3</name>
<evidence type="ECO:0000256" key="2">
    <source>
        <dbReference type="ARBA" id="ARBA00022737"/>
    </source>
</evidence>
<dbReference type="GO" id="GO:0003735">
    <property type="term" value="F:structural constituent of ribosome"/>
    <property type="evidence" value="ECO:0007669"/>
    <property type="project" value="TreeGrafter"/>
</dbReference>
<evidence type="ECO:0000256" key="3">
    <source>
        <dbReference type="ARBA" id="ARBA00022884"/>
    </source>
</evidence>
<protein>
    <recommendedName>
        <fullName evidence="6">Small ribosomal subunit protein bS1</fullName>
    </recommendedName>
    <alternativeName>
        <fullName evidence="7">30S ribosomal protein S1</fullName>
    </alternativeName>
</protein>
<dbReference type="InterPro" id="IPR035104">
    <property type="entry name" value="Ribosomal_protein_S1-like"/>
</dbReference>
<keyword evidence="4 9" id="KW-0689">Ribosomal protein</keyword>
<evidence type="ECO:0000256" key="7">
    <source>
        <dbReference type="ARBA" id="ARBA00035517"/>
    </source>
</evidence>
<feature type="domain" description="S1 motif" evidence="8">
    <location>
        <begin position="355"/>
        <end position="431"/>
    </location>
</feature>
<evidence type="ECO:0000256" key="4">
    <source>
        <dbReference type="ARBA" id="ARBA00022980"/>
    </source>
</evidence>
<dbReference type="GO" id="GO:0006412">
    <property type="term" value="P:translation"/>
    <property type="evidence" value="ECO:0007669"/>
    <property type="project" value="TreeGrafter"/>
</dbReference>